<evidence type="ECO:0000256" key="1">
    <source>
        <dbReference type="SAM" id="MobiDB-lite"/>
    </source>
</evidence>
<evidence type="ECO:0000313" key="3">
    <source>
        <dbReference type="Proteomes" id="UP001482620"/>
    </source>
</evidence>
<keyword evidence="3" id="KW-1185">Reference proteome</keyword>
<feature type="region of interest" description="Disordered" evidence="1">
    <location>
        <begin position="39"/>
        <end position="70"/>
    </location>
</feature>
<sequence>MFSLSLGCGEGHKGMINCLSKEQLEVVDLSASSRWSLRSQLPRKHQSKENEKPRLALPLATGSTPCPLPP</sequence>
<evidence type="ECO:0000313" key="2">
    <source>
        <dbReference type="EMBL" id="MEQ2243769.1"/>
    </source>
</evidence>
<protein>
    <submittedName>
        <fullName evidence="2">Uncharacterized protein</fullName>
    </submittedName>
</protein>
<dbReference type="EMBL" id="JAHRIQ010070250">
    <property type="protein sequence ID" value="MEQ2243769.1"/>
    <property type="molecule type" value="Genomic_DNA"/>
</dbReference>
<name>A0ABV0UEV4_9TELE</name>
<dbReference type="Proteomes" id="UP001482620">
    <property type="component" value="Unassembled WGS sequence"/>
</dbReference>
<comment type="caution">
    <text evidence="2">The sequence shown here is derived from an EMBL/GenBank/DDBJ whole genome shotgun (WGS) entry which is preliminary data.</text>
</comment>
<accession>A0ABV0UEV4</accession>
<gene>
    <name evidence="2" type="ORF">ILYODFUR_010231</name>
</gene>
<reference evidence="2 3" key="1">
    <citation type="submission" date="2021-06" db="EMBL/GenBank/DDBJ databases">
        <authorList>
            <person name="Palmer J.M."/>
        </authorList>
    </citation>
    <scope>NUCLEOTIDE SEQUENCE [LARGE SCALE GENOMIC DNA]</scope>
    <source>
        <strain evidence="3">if_2019</strain>
        <tissue evidence="2">Muscle</tissue>
    </source>
</reference>
<organism evidence="2 3">
    <name type="scientific">Ilyodon furcidens</name>
    <name type="common">goldbreast splitfin</name>
    <dbReference type="NCBI Taxonomy" id="33524"/>
    <lineage>
        <taxon>Eukaryota</taxon>
        <taxon>Metazoa</taxon>
        <taxon>Chordata</taxon>
        <taxon>Craniata</taxon>
        <taxon>Vertebrata</taxon>
        <taxon>Euteleostomi</taxon>
        <taxon>Actinopterygii</taxon>
        <taxon>Neopterygii</taxon>
        <taxon>Teleostei</taxon>
        <taxon>Neoteleostei</taxon>
        <taxon>Acanthomorphata</taxon>
        <taxon>Ovalentaria</taxon>
        <taxon>Atherinomorphae</taxon>
        <taxon>Cyprinodontiformes</taxon>
        <taxon>Goodeidae</taxon>
        <taxon>Ilyodon</taxon>
    </lineage>
</organism>
<proteinExistence type="predicted"/>